<dbReference type="Pfam" id="PF00059">
    <property type="entry name" value="Lectin_C"/>
    <property type="match status" value="1"/>
</dbReference>
<dbReference type="Gene3D" id="3.10.100.10">
    <property type="entry name" value="Mannose-Binding Protein A, subunit A"/>
    <property type="match status" value="1"/>
</dbReference>
<dbReference type="OrthoDB" id="6133475at2759"/>
<keyword evidence="2" id="KW-0472">Membrane</keyword>
<reference evidence="4 5" key="1">
    <citation type="journal article" date="2019" name="Sci. Data">
        <title>Hybrid genome assembly and annotation of Danionella translucida.</title>
        <authorList>
            <person name="Kadobianskyi M."/>
            <person name="Schulze L."/>
            <person name="Schuelke M."/>
            <person name="Judkewitz B."/>
        </authorList>
    </citation>
    <scope>NUCLEOTIDE SEQUENCE [LARGE SCALE GENOMIC DNA]</scope>
    <source>
        <strain evidence="4 5">Bolton</strain>
    </source>
</reference>
<dbReference type="Proteomes" id="UP000316079">
    <property type="component" value="Unassembled WGS sequence"/>
</dbReference>
<evidence type="ECO:0000259" key="3">
    <source>
        <dbReference type="PROSITE" id="PS50041"/>
    </source>
</evidence>
<dbReference type="InterPro" id="IPR050828">
    <property type="entry name" value="C-type_lectin/matrix_domain"/>
</dbReference>
<name>A0A553NJH6_9TELE</name>
<dbReference type="AlphaFoldDB" id="A0A553NJH6"/>
<dbReference type="STRING" id="623744.A0A553NJH6"/>
<dbReference type="InterPro" id="IPR001304">
    <property type="entry name" value="C-type_lectin-like"/>
</dbReference>
<keyword evidence="2" id="KW-0812">Transmembrane</keyword>
<feature type="transmembrane region" description="Helical" evidence="2">
    <location>
        <begin position="20"/>
        <end position="48"/>
    </location>
</feature>
<evidence type="ECO:0000313" key="5">
    <source>
        <dbReference type="Proteomes" id="UP000316079"/>
    </source>
</evidence>
<proteinExistence type="predicted"/>
<gene>
    <name evidence="4" type="ORF">DNTS_015215</name>
</gene>
<dbReference type="InterPro" id="IPR016186">
    <property type="entry name" value="C-type_lectin-like/link_sf"/>
</dbReference>
<dbReference type="PANTHER" id="PTHR45710">
    <property type="entry name" value="C-TYPE LECTIN DOMAIN-CONTAINING PROTEIN 180"/>
    <property type="match status" value="1"/>
</dbReference>
<evidence type="ECO:0000256" key="1">
    <source>
        <dbReference type="ARBA" id="ARBA00004401"/>
    </source>
</evidence>
<evidence type="ECO:0000313" key="4">
    <source>
        <dbReference type="EMBL" id="TRY65612.1"/>
    </source>
</evidence>
<keyword evidence="5" id="KW-1185">Reference proteome</keyword>
<dbReference type="SMART" id="SM00034">
    <property type="entry name" value="CLECT"/>
    <property type="match status" value="1"/>
</dbReference>
<accession>A0A553NJH6</accession>
<dbReference type="EMBL" id="SRMA01026904">
    <property type="protein sequence ID" value="TRY65612.1"/>
    <property type="molecule type" value="Genomic_DNA"/>
</dbReference>
<dbReference type="GO" id="GO:0005886">
    <property type="term" value="C:plasma membrane"/>
    <property type="evidence" value="ECO:0007669"/>
    <property type="project" value="UniProtKB-SubCell"/>
</dbReference>
<comment type="caution">
    <text evidence="4">The sequence shown here is derived from an EMBL/GenBank/DDBJ whole genome shotgun (WGS) entry which is preliminary data.</text>
</comment>
<dbReference type="PANTHER" id="PTHR45710:SF31">
    <property type="entry name" value="EARLY ACTIVATION ANTIGEN CD69"/>
    <property type="match status" value="1"/>
</dbReference>
<comment type="subcellular location">
    <subcellularLocation>
        <location evidence="1">Cell membrane</location>
        <topology evidence="1">Single-pass type II membrane protein</topology>
    </subcellularLocation>
</comment>
<organism evidence="4 5">
    <name type="scientific">Danionella cerebrum</name>
    <dbReference type="NCBI Taxonomy" id="2873325"/>
    <lineage>
        <taxon>Eukaryota</taxon>
        <taxon>Metazoa</taxon>
        <taxon>Chordata</taxon>
        <taxon>Craniata</taxon>
        <taxon>Vertebrata</taxon>
        <taxon>Euteleostomi</taxon>
        <taxon>Actinopterygii</taxon>
        <taxon>Neopterygii</taxon>
        <taxon>Teleostei</taxon>
        <taxon>Ostariophysi</taxon>
        <taxon>Cypriniformes</taxon>
        <taxon>Danionidae</taxon>
        <taxon>Danioninae</taxon>
        <taxon>Danionella</taxon>
    </lineage>
</organism>
<protein>
    <recommendedName>
        <fullName evidence="3">C-type lectin domain-containing protein</fullName>
    </recommendedName>
</protein>
<evidence type="ECO:0000256" key="2">
    <source>
        <dbReference type="SAM" id="Phobius"/>
    </source>
</evidence>
<feature type="domain" description="C-type lectin" evidence="3">
    <location>
        <begin position="86"/>
        <end position="242"/>
    </location>
</feature>
<dbReference type="InterPro" id="IPR016187">
    <property type="entry name" value="CTDL_fold"/>
</dbReference>
<dbReference type="SUPFAM" id="SSF56436">
    <property type="entry name" value="C-type lectin-like"/>
    <property type="match status" value="1"/>
</dbReference>
<keyword evidence="2" id="KW-1133">Transmembrane helix</keyword>
<dbReference type="PROSITE" id="PS50041">
    <property type="entry name" value="C_TYPE_LECTIN_2"/>
    <property type="match status" value="1"/>
</dbReference>
<sequence>MFLAGNMELWFGWAVKHQPLWRKVACAMFTVLLLFSFLIIGIVTGLNFKKNSHENQTRGLLSKADTPLQFQLKSDQLLCSVGWVSFQNSCYLLVNVSGTWESANSSCHKQGAHLMVLNRKDELKFVLKIVHKRFDYWIGLKKDNNNKWSWVDGYNYQPTPEPTVGWPGLASGDTGLPGPAWPGLPGLARHGRPGLAWVVFWDVSETPHGGLESCVLLKGSGAVDGKLFHNVDCHSVHYYICEHKLETDVG</sequence>